<name>X1VJU4_9ZZZZ</name>
<reference evidence="9" key="1">
    <citation type="journal article" date="2014" name="Front. Microbiol.">
        <title>High frequency of phylogenetically diverse reductive dehalogenase-homologous genes in deep subseafloor sedimentary metagenomes.</title>
        <authorList>
            <person name="Kawai M."/>
            <person name="Futagami T."/>
            <person name="Toyoda A."/>
            <person name="Takaki Y."/>
            <person name="Nishi S."/>
            <person name="Hori S."/>
            <person name="Arai W."/>
            <person name="Tsubouchi T."/>
            <person name="Morono Y."/>
            <person name="Uchiyama I."/>
            <person name="Ito T."/>
            <person name="Fujiyama A."/>
            <person name="Inagaki F."/>
            <person name="Takami H."/>
        </authorList>
    </citation>
    <scope>NUCLEOTIDE SEQUENCE</scope>
    <source>
        <strain evidence="9">Expedition CK06-06</strain>
    </source>
</reference>
<dbReference type="Gene3D" id="1.10.287.130">
    <property type="match status" value="1"/>
</dbReference>
<accession>X1VJU4</accession>
<dbReference type="CDD" id="cd00082">
    <property type="entry name" value="HisKA"/>
    <property type="match status" value="1"/>
</dbReference>
<evidence type="ECO:0000313" key="9">
    <source>
        <dbReference type="EMBL" id="GAJ15696.1"/>
    </source>
</evidence>
<dbReference type="InterPro" id="IPR003661">
    <property type="entry name" value="HisK_dim/P_dom"/>
</dbReference>
<evidence type="ECO:0000256" key="7">
    <source>
        <dbReference type="SAM" id="Phobius"/>
    </source>
</evidence>
<sequence>PFVSLVVPGTDDQQFIFNGQVFLLRHVQIEDRHLLQGFQLNEKKLIEAVEESAQRFMREGMYFELPQTRNGPPLLLAKQDMEVAYTAILDFGFGDLVLNLKEIDPAWIGKKINHLRNWYFSIIALVLLAVALGLAGLWRSARTQIKLAQDKDDFISAVSHELRTPLTSIRMYSEMLEKNWVKSEDKLAEYYMNMRQESERLSRLIENVLDFSRIQRGRKKYTFKVGDINKCIADVVKIMRPYAAQRGFAIKIE</sequence>
<dbReference type="GO" id="GO:0000155">
    <property type="term" value="F:phosphorelay sensor kinase activity"/>
    <property type="evidence" value="ECO:0007669"/>
    <property type="project" value="InterPro"/>
</dbReference>
<keyword evidence="7" id="KW-0812">Transmembrane</keyword>
<keyword evidence="3" id="KW-0597">Phosphoprotein</keyword>
<dbReference type="PANTHER" id="PTHR43547">
    <property type="entry name" value="TWO-COMPONENT HISTIDINE KINASE"/>
    <property type="match status" value="1"/>
</dbReference>
<gene>
    <name evidence="9" type="ORF">S12H4_46394</name>
</gene>
<evidence type="ECO:0000256" key="1">
    <source>
        <dbReference type="ARBA" id="ARBA00000085"/>
    </source>
</evidence>
<keyword evidence="4" id="KW-0808">Transferase</keyword>
<evidence type="ECO:0000256" key="6">
    <source>
        <dbReference type="ARBA" id="ARBA00023012"/>
    </source>
</evidence>
<keyword evidence="7" id="KW-0472">Membrane</keyword>
<dbReference type="SUPFAM" id="SSF47384">
    <property type="entry name" value="Homodimeric domain of signal transducing histidine kinase"/>
    <property type="match status" value="1"/>
</dbReference>
<comment type="caution">
    <text evidence="9">The sequence shown here is derived from an EMBL/GenBank/DDBJ whole genome shotgun (WGS) entry which is preliminary data.</text>
</comment>
<evidence type="ECO:0000256" key="3">
    <source>
        <dbReference type="ARBA" id="ARBA00022553"/>
    </source>
</evidence>
<dbReference type="AlphaFoldDB" id="X1VJU4"/>
<protein>
    <recommendedName>
        <fullName evidence="2">histidine kinase</fullName>
        <ecNumber evidence="2">2.7.13.3</ecNumber>
    </recommendedName>
</protein>
<comment type="catalytic activity">
    <reaction evidence="1">
        <text>ATP + protein L-histidine = ADP + protein N-phospho-L-histidine.</text>
        <dbReference type="EC" id="2.7.13.3"/>
    </reaction>
</comment>
<dbReference type="InterPro" id="IPR005467">
    <property type="entry name" value="His_kinase_dom"/>
</dbReference>
<feature type="domain" description="Histidine kinase" evidence="8">
    <location>
        <begin position="157"/>
        <end position="253"/>
    </location>
</feature>
<evidence type="ECO:0000256" key="5">
    <source>
        <dbReference type="ARBA" id="ARBA00022777"/>
    </source>
</evidence>
<organism evidence="9">
    <name type="scientific">marine sediment metagenome</name>
    <dbReference type="NCBI Taxonomy" id="412755"/>
    <lineage>
        <taxon>unclassified sequences</taxon>
        <taxon>metagenomes</taxon>
        <taxon>ecological metagenomes</taxon>
    </lineage>
</organism>
<dbReference type="PANTHER" id="PTHR43547:SF2">
    <property type="entry name" value="HYBRID SIGNAL TRANSDUCTION HISTIDINE KINASE C"/>
    <property type="match status" value="1"/>
</dbReference>
<keyword evidence="7" id="KW-1133">Transmembrane helix</keyword>
<dbReference type="FunFam" id="1.10.287.130:FF:000001">
    <property type="entry name" value="Two-component sensor histidine kinase"/>
    <property type="match status" value="1"/>
</dbReference>
<evidence type="ECO:0000259" key="8">
    <source>
        <dbReference type="PROSITE" id="PS50109"/>
    </source>
</evidence>
<feature type="non-terminal residue" evidence="9">
    <location>
        <position position="1"/>
    </location>
</feature>
<evidence type="ECO:0000256" key="4">
    <source>
        <dbReference type="ARBA" id="ARBA00022679"/>
    </source>
</evidence>
<dbReference type="InterPro" id="IPR036097">
    <property type="entry name" value="HisK_dim/P_sf"/>
</dbReference>
<dbReference type="Pfam" id="PF00512">
    <property type="entry name" value="HisKA"/>
    <property type="match status" value="1"/>
</dbReference>
<dbReference type="SMART" id="SM00388">
    <property type="entry name" value="HisKA"/>
    <property type="match status" value="1"/>
</dbReference>
<feature type="transmembrane region" description="Helical" evidence="7">
    <location>
        <begin position="118"/>
        <end position="138"/>
    </location>
</feature>
<dbReference type="PROSITE" id="PS50109">
    <property type="entry name" value="HIS_KIN"/>
    <property type="match status" value="1"/>
</dbReference>
<proteinExistence type="predicted"/>
<feature type="non-terminal residue" evidence="9">
    <location>
        <position position="253"/>
    </location>
</feature>
<keyword evidence="5" id="KW-0418">Kinase</keyword>
<evidence type="ECO:0000256" key="2">
    <source>
        <dbReference type="ARBA" id="ARBA00012438"/>
    </source>
</evidence>
<dbReference type="EMBL" id="BARW01028781">
    <property type="protein sequence ID" value="GAJ15696.1"/>
    <property type="molecule type" value="Genomic_DNA"/>
</dbReference>
<dbReference type="EC" id="2.7.13.3" evidence="2"/>
<keyword evidence="6" id="KW-0902">Two-component regulatory system</keyword>